<keyword evidence="2" id="KW-1185">Reference proteome</keyword>
<comment type="caution">
    <text evidence="1">The sequence shown here is derived from an EMBL/GenBank/DDBJ whole genome shotgun (WGS) entry which is preliminary data.</text>
</comment>
<name>A0ABQ2B0C6_9MICO</name>
<sequence length="182" mass="19782">MSIDHFLAVRGATRRTRPWSQSTAWGAVAILTGVDAVWMGTTQRSRLKAALRSVTAVEFLARARERAQVKQFAGHSAATWRVRDVLVDTAAVGMSLGLAQSARVDGYIDAEELVELVRHYGLVPDDEGQFTIRATTFPIGTVRELAQSGVVLAGLDLAESLDTRERRVGLDALSEALGRHRG</sequence>
<protein>
    <submittedName>
        <fullName evidence="1">Uncharacterized protein</fullName>
    </submittedName>
</protein>
<organism evidence="1 2">
    <name type="scientific">Isoptericola cucumis</name>
    <dbReference type="NCBI Taxonomy" id="1776856"/>
    <lineage>
        <taxon>Bacteria</taxon>
        <taxon>Bacillati</taxon>
        <taxon>Actinomycetota</taxon>
        <taxon>Actinomycetes</taxon>
        <taxon>Micrococcales</taxon>
        <taxon>Promicromonosporaceae</taxon>
        <taxon>Isoptericola</taxon>
    </lineage>
</organism>
<gene>
    <name evidence="1" type="ORF">GCM10007368_03210</name>
</gene>
<accession>A0ABQ2B0C6</accession>
<dbReference type="Proteomes" id="UP000632535">
    <property type="component" value="Unassembled WGS sequence"/>
</dbReference>
<dbReference type="RefSeq" id="WP_188521889.1">
    <property type="nucleotide sequence ID" value="NZ_BMDG01000001.1"/>
</dbReference>
<proteinExistence type="predicted"/>
<reference evidence="2" key="1">
    <citation type="journal article" date="2019" name="Int. J. Syst. Evol. Microbiol.">
        <title>The Global Catalogue of Microorganisms (GCM) 10K type strain sequencing project: providing services to taxonomists for standard genome sequencing and annotation.</title>
        <authorList>
            <consortium name="The Broad Institute Genomics Platform"/>
            <consortium name="The Broad Institute Genome Sequencing Center for Infectious Disease"/>
            <person name="Wu L."/>
            <person name="Ma J."/>
        </authorList>
    </citation>
    <scope>NUCLEOTIDE SEQUENCE [LARGE SCALE GENOMIC DNA]</scope>
    <source>
        <strain evidence="2">CCM 8653</strain>
    </source>
</reference>
<evidence type="ECO:0000313" key="2">
    <source>
        <dbReference type="Proteomes" id="UP000632535"/>
    </source>
</evidence>
<dbReference type="EMBL" id="BMDG01000001">
    <property type="protein sequence ID" value="GGI04848.1"/>
    <property type="molecule type" value="Genomic_DNA"/>
</dbReference>
<evidence type="ECO:0000313" key="1">
    <source>
        <dbReference type="EMBL" id="GGI04848.1"/>
    </source>
</evidence>